<organism evidence="1">
    <name type="scientific">Agrobacterium rosae</name>
    <dbReference type="NCBI Taxonomy" id="1972867"/>
    <lineage>
        <taxon>Bacteria</taxon>
        <taxon>Pseudomonadati</taxon>
        <taxon>Pseudomonadota</taxon>
        <taxon>Alphaproteobacteria</taxon>
        <taxon>Hyphomicrobiales</taxon>
        <taxon>Rhizobiaceae</taxon>
        <taxon>Rhizobium/Agrobacterium group</taxon>
        <taxon>Agrobacterium</taxon>
    </lineage>
</organism>
<proteinExistence type="predicted"/>
<protein>
    <submittedName>
        <fullName evidence="1">Uncharacterized protein</fullName>
    </submittedName>
</protein>
<gene>
    <name evidence="1" type="ORF">RMR22_25600</name>
</gene>
<accession>A0AAW9FMH3</accession>
<comment type="caution">
    <text evidence="1">The sequence shown here is derived from an EMBL/GenBank/DDBJ whole genome shotgun (WGS) entry which is preliminary data.</text>
</comment>
<evidence type="ECO:0000313" key="1">
    <source>
        <dbReference type="EMBL" id="MDX8305618.1"/>
    </source>
</evidence>
<name>A0AAW9FMH3_9HYPH</name>
<dbReference type="RefSeq" id="WP_320203734.1">
    <property type="nucleotide sequence ID" value="NZ_CP192781.1"/>
</dbReference>
<reference evidence="1" key="1">
    <citation type="journal article" date="2023" name="Phytobiomes J">
        <title>Deciphering the key players within the bacterial microbiota associated with aerial crown gall tumors on rhododendron: Insights into the gallobiome.</title>
        <authorList>
            <person name="Kuzmanovic N."/>
            <person name="Nesme J."/>
            <person name="Wolf J."/>
            <person name="Neumann-Schaal M."/>
            <person name="Petersen J."/>
            <person name="Fernandez-Gnecco G."/>
            <person name="Sproeer C."/>
            <person name="Bunk B."/>
            <person name="Overmann J."/>
            <person name="Sorensen S.J."/>
            <person name="Idczak E."/>
            <person name="Smalla K."/>
        </authorList>
    </citation>
    <scope>NUCLEOTIDE SEQUENCE</scope>
    <source>
        <strain evidence="1">Rho-11.1</strain>
    </source>
</reference>
<sequence>MNMQITSLNPADICAAPWLASHQPLAPYNPEPVADIVGQIVNLHRRRQAAIRAKTKVILMMKAEVRSLLCRDTDFEEDKNTDRVTAFGKAPRKLTKSAQKRVDDALKSAVSEIEEGVPQSDVASVISSYVESEKLFDAQCEGYAKQMVKLVKQLPVYEFVKSVNGFGDVSFATIVGECGDIGTYKSVSAVWKRLGLAVINGRRQGNPGEGASSQDWVVHGYNRARRSVSWNMRSGIIGSMGLWRPDFGSDLSDTTYYQRVYAERARFEAEKLGLPVEMKVNAKGVEKESYKAHVATRAHRYVEKRLLKNLYVEWRKAAA</sequence>
<dbReference type="EMBL" id="JAVRAF010000023">
    <property type="protein sequence ID" value="MDX8305618.1"/>
    <property type="molecule type" value="Genomic_DNA"/>
</dbReference>
<dbReference type="AlphaFoldDB" id="A0AAW9FMH3"/>